<dbReference type="InterPro" id="IPR026660">
    <property type="entry name" value="PRA-CH"/>
</dbReference>
<dbReference type="UniPathway" id="UPA00031">
    <property type="reaction ID" value="UER00007"/>
</dbReference>
<keyword evidence="9 15" id="KW-0028">Amino-acid biosynthesis</keyword>
<sequence length="239" mass="27383">MDKSEILNQIKFNKDGLIPAIVQDEKTNQVLMLAYINRESLEKTLEEGKTCFYSRSRRELWFKGSTSGNTQLVKKILLDCDNDTMLILVEQKGVACHTGHYSCFFKEIKGDKIEEINVEPPGLLRNQPTERAKSSQGENGDEQPETDHEIIHEIYQVIQDRKLNYKSDSYICKLLANSEDMLPKKIGEEAAEVIIALKDKDKNAIIHEVADLWFHTLVALGSCNISPQDVFKELKKRRK</sequence>
<dbReference type="Proteomes" id="UP000177701">
    <property type="component" value="Unassembled WGS sequence"/>
</dbReference>
<dbReference type="EC" id="3.5.4.19" evidence="15"/>
<keyword evidence="12 15" id="KW-0067">ATP-binding</keyword>
<evidence type="ECO:0000256" key="11">
    <source>
        <dbReference type="ARBA" id="ARBA00022801"/>
    </source>
</evidence>
<dbReference type="NCBIfam" id="NF002747">
    <property type="entry name" value="PRK02759.1"/>
    <property type="match status" value="1"/>
</dbReference>
<dbReference type="InterPro" id="IPR021130">
    <property type="entry name" value="PRib-ATP_PPHydrolase-like"/>
</dbReference>
<evidence type="ECO:0000256" key="10">
    <source>
        <dbReference type="ARBA" id="ARBA00022741"/>
    </source>
</evidence>
<comment type="catalytic activity">
    <reaction evidence="1 15">
        <text>1-(5-phospho-beta-D-ribosyl)-5'-AMP + H2O = 1-(5-phospho-beta-D-ribosyl)-5-[(5-phospho-beta-D-ribosylamino)methylideneamino]imidazole-4-carboxamide</text>
        <dbReference type="Rhea" id="RHEA:20049"/>
        <dbReference type="ChEBI" id="CHEBI:15377"/>
        <dbReference type="ChEBI" id="CHEBI:58435"/>
        <dbReference type="ChEBI" id="CHEBI:59457"/>
        <dbReference type="EC" id="3.5.4.19"/>
    </reaction>
</comment>
<dbReference type="InterPro" id="IPR008179">
    <property type="entry name" value="HisE"/>
</dbReference>
<dbReference type="GO" id="GO:0000105">
    <property type="term" value="P:L-histidine biosynthetic process"/>
    <property type="evidence" value="ECO:0007669"/>
    <property type="project" value="UniProtKB-UniRule"/>
</dbReference>
<evidence type="ECO:0000256" key="6">
    <source>
        <dbReference type="ARBA" id="ARBA00007731"/>
    </source>
</evidence>
<dbReference type="EC" id="3.6.1.31" evidence="15"/>
<evidence type="ECO:0000313" key="19">
    <source>
        <dbReference type="Proteomes" id="UP000177701"/>
    </source>
</evidence>
<dbReference type="NCBIfam" id="TIGR03188">
    <property type="entry name" value="histidine_hisI"/>
    <property type="match status" value="1"/>
</dbReference>
<protein>
    <recommendedName>
        <fullName evidence="15">Histidine biosynthesis bifunctional protein HisIE</fullName>
    </recommendedName>
    <domain>
        <recommendedName>
            <fullName evidence="15">Phosphoribosyl-AMP cyclohydrolase</fullName>
            <shortName evidence="15">PRA-CH</shortName>
            <ecNumber evidence="15">3.5.4.19</ecNumber>
        </recommendedName>
    </domain>
    <domain>
        <recommendedName>
            <fullName evidence="15">Phosphoribosyl-ATP pyrophosphatase</fullName>
            <shortName evidence="15">PRA-PH</shortName>
            <ecNumber evidence="15">3.6.1.31</ecNumber>
        </recommendedName>
    </domain>
</protein>
<comment type="similarity">
    <text evidence="7 15">In the N-terminal section; belongs to the PRA-CH family.</text>
</comment>
<evidence type="ECO:0000313" key="18">
    <source>
        <dbReference type="EMBL" id="OGD16909.1"/>
    </source>
</evidence>
<evidence type="ECO:0000256" key="2">
    <source>
        <dbReference type="ARBA" id="ARBA00001460"/>
    </source>
</evidence>
<dbReference type="PANTHER" id="PTHR42945">
    <property type="entry name" value="HISTIDINE BIOSYNTHESIS BIFUNCTIONAL PROTEIN"/>
    <property type="match status" value="1"/>
</dbReference>
<dbReference type="NCBIfam" id="NF000768">
    <property type="entry name" value="PRK00051.1"/>
    <property type="match status" value="1"/>
</dbReference>
<keyword evidence="11 15" id="KW-0378">Hydrolase</keyword>
<dbReference type="EMBL" id="MEYH01000022">
    <property type="protein sequence ID" value="OGD16909.1"/>
    <property type="molecule type" value="Genomic_DNA"/>
</dbReference>
<evidence type="ECO:0000256" key="7">
    <source>
        <dbReference type="ARBA" id="ARBA00008299"/>
    </source>
</evidence>
<dbReference type="SUPFAM" id="SSF141734">
    <property type="entry name" value="HisI-like"/>
    <property type="match status" value="1"/>
</dbReference>
<dbReference type="GO" id="GO:0005524">
    <property type="term" value="F:ATP binding"/>
    <property type="evidence" value="ECO:0007669"/>
    <property type="project" value="UniProtKB-KW"/>
</dbReference>
<feature type="region of interest" description="Disordered" evidence="16">
    <location>
        <begin position="119"/>
        <end position="146"/>
    </location>
</feature>
<evidence type="ECO:0000259" key="17">
    <source>
        <dbReference type="Pfam" id="PF01502"/>
    </source>
</evidence>
<evidence type="ECO:0000256" key="9">
    <source>
        <dbReference type="ARBA" id="ARBA00022605"/>
    </source>
</evidence>
<keyword evidence="8 15" id="KW-0963">Cytoplasm</keyword>
<feature type="region of interest" description="Phosphoribosyl-ATP pyrophosphohydrolase" evidence="15">
    <location>
        <begin position="151"/>
        <end position="239"/>
    </location>
</feature>
<dbReference type="HAMAP" id="MF_01021">
    <property type="entry name" value="HisI"/>
    <property type="match status" value="1"/>
</dbReference>
<comment type="subcellular location">
    <subcellularLocation>
        <location evidence="3 15">Cytoplasm</location>
    </subcellularLocation>
</comment>
<comment type="pathway">
    <text evidence="5 15">Amino-acid biosynthesis; L-histidine biosynthesis; L-histidine from 5-phospho-alpha-D-ribose 1-diphosphate: step 2/9.</text>
</comment>
<dbReference type="GO" id="GO:0005737">
    <property type="term" value="C:cytoplasm"/>
    <property type="evidence" value="ECO:0007669"/>
    <property type="project" value="UniProtKB-SubCell"/>
</dbReference>
<feature type="region of interest" description="Phosphoribosyl-AMP cyclohydrolase" evidence="15">
    <location>
        <begin position="1"/>
        <end position="150"/>
    </location>
</feature>
<dbReference type="InterPro" id="IPR023019">
    <property type="entry name" value="His_synth_HisIE"/>
</dbReference>
<dbReference type="CDD" id="cd11534">
    <property type="entry name" value="NTP-PPase_HisIE_like"/>
    <property type="match status" value="1"/>
</dbReference>
<dbReference type="GO" id="GO:0004636">
    <property type="term" value="F:phosphoribosyl-ATP diphosphatase activity"/>
    <property type="evidence" value="ECO:0007669"/>
    <property type="project" value="UniProtKB-UniRule"/>
</dbReference>
<dbReference type="AlphaFoldDB" id="A0A1F5AEJ3"/>
<evidence type="ECO:0000256" key="5">
    <source>
        <dbReference type="ARBA" id="ARBA00005204"/>
    </source>
</evidence>
<feature type="domain" description="Phosphoribosyl-AMP cyclohydrolase" evidence="17">
    <location>
        <begin position="32"/>
        <end position="105"/>
    </location>
</feature>
<evidence type="ECO:0000256" key="1">
    <source>
        <dbReference type="ARBA" id="ARBA00000024"/>
    </source>
</evidence>
<dbReference type="SUPFAM" id="SSF101386">
    <property type="entry name" value="all-alpha NTP pyrophosphatases"/>
    <property type="match status" value="1"/>
</dbReference>
<dbReference type="Pfam" id="PF01502">
    <property type="entry name" value="PRA-CH"/>
    <property type="match status" value="1"/>
</dbReference>
<dbReference type="Gene3D" id="1.10.287.1080">
    <property type="entry name" value="MazG-like"/>
    <property type="match status" value="1"/>
</dbReference>
<dbReference type="Gene3D" id="3.10.20.810">
    <property type="entry name" value="Phosphoribosyl-AMP cyclohydrolase"/>
    <property type="match status" value="1"/>
</dbReference>
<dbReference type="HAMAP" id="MF_01019">
    <property type="entry name" value="HisIE"/>
    <property type="match status" value="1"/>
</dbReference>
<evidence type="ECO:0000256" key="15">
    <source>
        <dbReference type="HAMAP-Rule" id="MF_01019"/>
    </source>
</evidence>
<comment type="similarity">
    <text evidence="6 15">In the C-terminal section; belongs to the PRA-PH family.</text>
</comment>
<name>A0A1F5AEJ3_9BACT</name>
<evidence type="ECO:0000256" key="14">
    <source>
        <dbReference type="ARBA" id="ARBA00023268"/>
    </source>
</evidence>
<dbReference type="InterPro" id="IPR002496">
    <property type="entry name" value="PRib_AMP_CycHydrolase_dom"/>
</dbReference>
<evidence type="ECO:0000256" key="12">
    <source>
        <dbReference type="ARBA" id="ARBA00022840"/>
    </source>
</evidence>
<dbReference type="GO" id="GO:0004635">
    <property type="term" value="F:phosphoribosyl-AMP cyclohydrolase activity"/>
    <property type="evidence" value="ECO:0007669"/>
    <property type="project" value="UniProtKB-UniRule"/>
</dbReference>
<reference evidence="18 19" key="1">
    <citation type="journal article" date="2016" name="Nat. Commun.">
        <title>Thousands of microbial genomes shed light on interconnected biogeochemical processes in an aquifer system.</title>
        <authorList>
            <person name="Anantharaman K."/>
            <person name="Brown C.T."/>
            <person name="Hug L.A."/>
            <person name="Sharon I."/>
            <person name="Castelle C.J."/>
            <person name="Probst A.J."/>
            <person name="Thomas B.C."/>
            <person name="Singh A."/>
            <person name="Wilkins M.J."/>
            <person name="Karaoz U."/>
            <person name="Brodie E.L."/>
            <person name="Williams K.H."/>
            <person name="Hubbard S.S."/>
            <person name="Banfield J.F."/>
        </authorList>
    </citation>
    <scope>NUCLEOTIDE SEQUENCE [LARGE SCALE GENOMIC DNA]</scope>
</reference>
<keyword evidence="10 15" id="KW-0547">Nucleotide-binding</keyword>
<proteinExistence type="inferred from homology"/>
<evidence type="ECO:0000256" key="4">
    <source>
        <dbReference type="ARBA" id="ARBA00005169"/>
    </source>
</evidence>
<dbReference type="HAMAP" id="MF_01020">
    <property type="entry name" value="HisE"/>
    <property type="match status" value="1"/>
</dbReference>
<evidence type="ECO:0000256" key="3">
    <source>
        <dbReference type="ARBA" id="ARBA00004496"/>
    </source>
</evidence>
<evidence type="ECO:0000256" key="16">
    <source>
        <dbReference type="SAM" id="MobiDB-lite"/>
    </source>
</evidence>
<comment type="pathway">
    <text evidence="4 15">Amino-acid biosynthesis; L-histidine biosynthesis; L-histidine from 5-phospho-alpha-D-ribose 1-diphosphate: step 3/9.</text>
</comment>
<gene>
    <name evidence="15" type="primary">hisI</name>
    <name evidence="15" type="synonym">hisIE</name>
    <name evidence="18" type="ORF">A2V47_05800</name>
</gene>
<comment type="caution">
    <text evidence="18">The sequence shown here is derived from an EMBL/GenBank/DDBJ whole genome shotgun (WGS) entry which is preliminary data.</text>
</comment>
<evidence type="ECO:0000256" key="8">
    <source>
        <dbReference type="ARBA" id="ARBA00022490"/>
    </source>
</evidence>
<dbReference type="STRING" id="1797291.A2V47_05800"/>
<evidence type="ECO:0000256" key="13">
    <source>
        <dbReference type="ARBA" id="ARBA00023102"/>
    </source>
</evidence>
<dbReference type="PANTHER" id="PTHR42945:SF1">
    <property type="entry name" value="HISTIDINE BIOSYNTHESIS BIFUNCTIONAL PROTEIN HIS7"/>
    <property type="match status" value="1"/>
</dbReference>
<comment type="catalytic activity">
    <reaction evidence="2 15">
        <text>1-(5-phospho-beta-D-ribosyl)-ATP + H2O = 1-(5-phospho-beta-D-ribosyl)-5'-AMP + diphosphate + H(+)</text>
        <dbReference type="Rhea" id="RHEA:22828"/>
        <dbReference type="ChEBI" id="CHEBI:15377"/>
        <dbReference type="ChEBI" id="CHEBI:15378"/>
        <dbReference type="ChEBI" id="CHEBI:33019"/>
        <dbReference type="ChEBI" id="CHEBI:59457"/>
        <dbReference type="ChEBI" id="CHEBI:73183"/>
        <dbReference type="EC" id="3.6.1.31"/>
    </reaction>
</comment>
<dbReference type="InterPro" id="IPR038019">
    <property type="entry name" value="PRib_AMP_CycHydrolase_sf"/>
</dbReference>
<dbReference type="FunFam" id="3.10.20.810:FF:000001">
    <property type="entry name" value="Histidine biosynthesis bifunctional protein HisIE"/>
    <property type="match status" value="1"/>
</dbReference>
<dbReference type="Pfam" id="PF01503">
    <property type="entry name" value="PRA-PH"/>
    <property type="match status" value="1"/>
</dbReference>
<organism evidence="18 19">
    <name type="scientific">Candidatus Sediminicultor quintus</name>
    <dbReference type="NCBI Taxonomy" id="1797291"/>
    <lineage>
        <taxon>Bacteria</taxon>
        <taxon>Pseudomonadati</taxon>
        <taxon>Atribacterota</taxon>
        <taxon>Candidatus Phoenicimicrobiia</taxon>
        <taxon>Candidatus Pheonicimicrobiales</taxon>
        <taxon>Candidatus Phoenicimicrobiaceae</taxon>
        <taxon>Candidatus Sediminicultor</taxon>
    </lineage>
</organism>
<dbReference type="NCBIfam" id="NF001611">
    <property type="entry name" value="PRK00400.1-3"/>
    <property type="match status" value="1"/>
</dbReference>
<keyword evidence="14 15" id="KW-0511">Multifunctional enzyme</keyword>
<accession>A0A1F5AEJ3</accession>
<keyword evidence="13 15" id="KW-0368">Histidine biosynthesis</keyword>